<protein>
    <recommendedName>
        <fullName evidence="9">DNA-binding transcriptional activator of the SARP family</fullName>
    </recommendedName>
</protein>
<feature type="transmembrane region" description="Helical" evidence="4">
    <location>
        <begin position="127"/>
        <end position="149"/>
    </location>
</feature>
<feature type="transmembrane region" description="Helical" evidence="4">
    <location>
        <begin position="40"/>
        <end position="61"/>
    </location>
</feature>
<dbReference type="Gene3D" id="3.10.350.10">
    <property type="entry name" value="LysM domain"/>
    <property type="match status" value="1"/>
</dbReference>
<feature type="compositionally biased region" description="Pro residues" evidence="3">
    <location>
        <begin position="305"/>
        <end position="317"/>
    </location>
</feature>
<reference evidence="8" key="1">
    <citation type="journal article" date="2019" name="Int. J. Syst. Evol. Microbiol.">
        <title>The Global Catalogue of Microorganisms (GCM) 10K type strain sequencing project: providing services to taxonomists for standard genome sequencing and annotation.</title>
        <authorList>
            <consortium name="The Broad Institute Genomics Platform"/>
            <consortium name="The Broad Institute Genome Sequencing Center for Infectious Disease"/>
            <person name="Wu L."/>
            <person name="Ma J."/>
        </authorList>
    </citation>
    <scope>NUCLEOTIDE SEQUENCE [LARGE SCALE GENOMIC DNA]</scope>
    <source>
        <strain evidence="8">CGMCC 4.7319</strain>
    </source>
</reference>
<keyword evidence="4" id="KW-0472">Membrane</keyword>
<sequence>MSSKPHHARSGSALSPATGRRVRRGLAGTIRVAGRVLRGLVAATALLALTAGVPWALWHYVGWPLPDHVLTWTELQVVLLSPITAEFVLDVIACACWIWWAAFALDVVACTVDLARRGIDAARSVEFSAAGPTQALAGALVGSILMAVLGNRLTLAASAPLSATLGTGAPVVATAPAWHHPTPGTEALEGRRSVAPAGGAGDVSTRPESVVVLAPHDGVHDSLWRIAQRTLGDGARCPEIFELNKGRPQPNGHAFTQPSLIFPGEELALPREAHAPTPPPADQAPNSPAPPSTSSAPSTSLQPSTPAPPAPSTPQAPPSATSRTPAAQSADEPGFRWGAELFVSLGLAAAVSATLMLARRRHRSRYRPGSGDRDDLPVAPVVYQLRLAHLRTEAHNDIDLDEDEADDERSRPGPAVPPLMVGAHEAGAGGTAALTPGIGVRDGREIALDLAAARGLGLVGAGAPAAARALLITALTTSPRHPATSAGTVVIVPAGDLVSMLGRGARHLHLPSTVRVVRDLDSALDAVEAEILVRATTSREPGAGHRRCPPLVLVAQPPAPHLRLQAVLDTGRPFGVTGLLLGQWQPGVTCYVRADGTISATGPGLGEALRGTQVFRLGGDDTTQLLNLLHQAEPQPYLPDTSYLPDLSPAPHTPVAATPPAGNDHTVPRGEGQLETRPSSTSEIELKVTAAATQPAPSDTQPEILDPSPAQGLRERQHKPDRADVAGAEKKHPQPGALTDDPAPADGHTEPVAATPPAFTTHHEDDTDAAQITVTVLGGLRVHWHPEPHPATSSREITGTLQPRTQELLVFLALHPDGVTRDPLISALWSHDPPARPTNALHTALARMRTALAAATDGAVTDIVSTSNGRYQLDPALVSVDYRRFAHAVAARRAATTDQARIDALWDVVNAYGGTLAEDMSNEWIESVREAIRRDAVDAVAALARALVDTDPQQTLDLLEVARAFDPHNEPLYRDIMRLQERLGQIDAIPRTLTLLTARLAELDAAPTPQARGLAAQLGQRHEDNPAGPASSHAQGTRDRSTAS</sequence>
<dbReference type="Proteomes" id="UP000597656">
    <property type="component" value="Unassembled WGS sequence"/>
</dbReference>
<keyword evidence="4" id="KW-1133">Transmembrane helix</keyword>
<evidence type="ECO:0000256" key="4">
    <source>
        <dbReference type="SAM" id="Phobius"/>
    </source>
</evidence>
<proteinExistence type="inferred from homology"/>
<evidence type="ECO:0000256" key="2">
    <source>
        <dbReference type="ARBA" id="ARBA00023125"/>
    </source>
</evidence>
<organism evidence="7 8">
    <name type="scientific">Lentzea pudingi</name>
    <dbReference type="NCBI Taxonomy" id="1789439"/>
    <lineage>
        <taxon>Bacteria</taxon>
        <taxon>Bacillati</taxon>
        <taxon>Actinomycetota</taxon>
        <taxon>Actinomycetes</taxon>
        <taxon>Pseudonocardiales</taxon>
        <taxon>Pseudonocardiaceae</taxon>
        <taxon>Lentzea</taxon>
    </lineage>
</organism>
<dbReference type="RefSeq" id="WP_229694146.1">
    <property type="nucleotide sequence ID" value="NZ_BMNC01000019.1"/>
</dbReference>
<evidence type="ECO:0000313" key="7">
    <source>
        <dbReference type="EMBL" id="GGN23904.1"/>
    </source>
</evidence>
<dbReference type="InterPro" id="IPR036779">
    <property type="entry name" value="LysM_dom_sf"/>
</dbReference>
<feature type="compositionally biased region" description="Low complexity" evidence="3">
    <location>
        <begin position="649"/>
        <end position="661"/>
    </location>
</feature>
<dbReference type="InterPro" id="IPR036388">
    <property type="entry name" value="WH-like_DNA-bd_sf"/>
</dbReference>
<keyword evidence="4" id="KW-0812">Transmembrane</keyword>
<dbReference type="EMBL" id="BMNC01000019">
    <property type="protein sequence ID" value="GGN23904.1"/>
    <property type="molecule type" value="Genomic_DNA"/>
</dbReference>
<evidence type="ECO:0000259" key="5">
    <source>
        <dbReference type="SMART" id="SM00862"/>
    </source>
</evidence>
<comment type="similarity">
    <text evidence="1">Belongs to the AfsR/DnrI/RedD regulatory family.</text>
</comment>
<evidence type="ECO:0008006" key="9">
    <source>
        <dbReference type="Google" id="ProtNLM"/>
    </source>
</evidence>
<feature type="region of interest" description="Disordered" evidence="3">
    <location>
        <begin position="271"/>
        <end position="331"/>
    </location>
</feature>
<dbReference type="InterPro" id="IPR016032">
    <property type="entry name" value="Sig_transdc_resp-reg_C-effctor"/>
</dbReference>
<dbReference type="SUPFAM" id="SSF46894">
    <property type="entry name" value="C-terminal effector domain of the bipartite response regulators"/>
    <property type="match status" value="1"/>
</dbReference>
<feature type="domain" description="OmpR/PhoB-type" evidence="5">
    <location>
        <begin position="794"/>
        <end position="873"/>
    </location>
</feature>
<name>A0ABQ2IQI1_9PSEU</name>
<dbReference type="Pfam" id="PF03704">
    <property type="entry name" value="BTAD"/>
    <property type="match status" value="1"/>
</dbReference>
<feature type="region of interest" description="Disordered" evidence="3">
    <location>
        <begin position="1"/>
        <end position="20"/>
    </location>
</feature>
<feature type="compositionally biased region" description="Pro residues" evidence="3">
    <location>
        <begin position="276"/>
        <end position="291"/>
    </location>
</feature>
<dbReference type="Gene3D" id="1.25.40.10">
    <property type="entry name" value="Tetratricopeptide repeat domain"/>
    <property type="match status" value="1"/>
</dbReference>
<evidence type="ECO:0000256" key="1">
    <source>
        <dbReference type="ARBA" id="ARBA00005820"/>
    </source>
</evidence>
<dbReference type="InterPro" id="IPR011990">
    <property type="entry name" value="TPR-like_helical_dom_sf"/>
</dbReference>
<evidence type="ECO:0000256" key="3">
    <source>
        <dbReference type="SAM" id="MobiDB-lite"/>
    </source>
</evidence>
<feature type="transmembrane region" description="Helical" evidence="4">
    <location>
        <begin position="87"/>
        <end position="115"/>
    </location>
</feature>
<dbReference type="Gene3D" id="1.10.10.10">
    <property type="entry name" value="Winged helix-like DNA-binding domain superfamily/Winged helix DNA-binding domain"/>
    <property type="match status" value="1"/>
</dbReference>
<dbReference type="InterPro" id="IPR005158">
    <property type="entry name" value="BTAD"/>
</dbReference>
<feature type="domain" description="Bacterial transcriptional activator" evidence="6">
    <location>
        <begin position="880"/>
        <end position="1019"/>
    </location>
</feature>
<feature type="region of interest" description="Disordered" evidence="3">
    <location>
        <begin position="1013"/>
        <end position="1044"/>
    </location>
</feature>
<keyword evidence="2" id="KW-0238">DNA-binding</keyword>
<accession>A0ABQ2IQI1</accession>
<dbReference type="SMART" id="SM00862">
    <property type="entry name" value="Trans_reg_C"/>
    <property type="match status" value="1"/>
</dbReference>
<dbReference type="InterPro" id="IPR051677">
    <property type="entry name" value="AfsR-DnrI-RedD_regulator"/>
</dbReference>
<keyword evidence="8" id="KW-1185">Reference proteome</keyword>
<comment type="caution">
    <text evidence="7">The sequence shown here is derived from an EMBL/GenBank/DDBJ whole genome shotgun (WGS) entry which is preliminary data.</text>
</comment>
<feature type="compositionally biased region" description="Low complexity" evidence="3">
    <location>
        <begin position="292"/>
        <end position="304"/>
    </location>
</feature>
<gene>
    <name evidence="7" type="ORF">GCM10011609_77030</name>
</gene>
<feature type="compositionally biased region" description="Polar residues" evidence="3">
    <location>
        <begin position="691"/>
        <end position="701"/>
    </location>
</feature>
<dbReference type="SMART" id="SM01043">
    <property type="entry name" value="BTAD"/>
    <property type="match status" value="1"/>
</dbReference>
<dbReference type="PANTHER" id="PTHR35807">
    <property type="entry name" value="TRANSCRIPTIONAL REGULATOR REDD-RELATED"/>
    <property type="match status" value="1"/>
</dbReference>
<feature type="compositionally biased region" description="Basic and acidic residues" evidence="3">
    <location>
        <begin position="713"/>
        <end position="732"/>
    </location>
</feature>
<evidence type="ECO:0000313" key="8">
    <source>
        <dbReference type="Proteomes" id="UP000597656"/>
    </source>
</evidence>
<feature type="compositionally biased region" description="Low complexity" evidence="3">
    <location>
        <begin position="318"/>
        <end position="330"/>
    </location>
</feature>
<evidence type="ECO:0000259" key="6">
    <source>
        <dbReference type="SMART" id="SM01043"/>
    </source>
</evidence>
<dbReference type="InterPro" id="IPR001867">
    <property type="entry name" value="OmpR/PhoB-type_DNA-bd"/>
</dbReference>
<feature type="region of interest" description="Disordered" evidence="3">
    <location>
        <begin position="637"/>
        <end position="765"/>
    </location>
</feature>